<keyword evidence="2" id="KW-1185">Reference proteome</keyword>
<dbReference type="EMBL" id="CP002098">
    <property type="protein sequence ID" value="ADM27188.1"/>
    <property type="molecule type" value="Genomic_DNA"/>
</dbReference>
<evidence type="ECO:0000313" key="1">
    <source>
        <dbReference type="EMBL" id="ADM27188.1"/>
    </source>
</evidence>
<organism evidence="1 2">
    <name type="scientific">Ignisphaera aggregans (strain DSM 17230 / JCM 13409 / AQ1.S1)</name>
    <dbReference type="NCBI Taxonomy" id="583356"/>
    <lineage>
        <taxon>Archaea</taxon>
        <taxon>Thermoproteota</taxon>
        <taxon>Thermoprotei</taxon>
        <taxon>Desulfurococcales</taxon>
        <taxon>Desulfurococcaceae</taxon>
        <taxon>Ignisphaera</taxon>
    </lineage>
</organism>
<dbReference type="BioCyc" id="IAGG583356:GHAH-352-MONOMER"/>
<proteinExistence type="predicted"/>
<dbReference type="Proteomes" id="UP000001304">
    <property type="component" value="Chromosome"/>
</dbReference>
<dbReference type="HOGENOM" id="CLU_160445_1_0_2"/>
<gene>
    <name evidence="1" type="ordered locus">Igag_0342</name>
</gene>
<dbReference type="AlphaFoldDB" id="E0SR39"/>
<dbReference type="STRING" id="583356.Igag_0342"/>
<dbReference type="KEGG" id="iag:Igag_0342"/>
<name>E0SR39_IGNAA</name>
<evidence type="ECO:0000313" key="2">
    <source>
        <dbReference type="Proteomes" id="UP000001304"/>
    </source>
</evidence>
<sequence>MANENIVNIIRKGIDIYNRYRGREAHSSLIDVEQDLVKIKFEGHFCRTCGVYDWIEDFRYILEDLGIEADLEEVIEPREDEDWRIGIFRIRGFRITEGVNRYE</sequence>
<accession>E0SR39</accession>
<reference evidence="1 2" key="1">
    <citation type="journal article" date="2010" name="Stand. Genomic Sci.">
        <title>Complete genome sequence of Ignisphaera aggregans type strain (AQ1.S1).</title>
        <authorList>
            <person name="Goker M."/>
            <person name="Held B."/>
            <person name="Lapidus A."/>
            <person name="Nolan M."/>
            <person name="Spring S."/>
            <person name="Yasawong M."/>
            <person name="Lucas S."/>
            <person name="Glavina Del Rio T."/>
            <person name="Tice H."/>
            <person name="Cheng J.F."/>
            <person name="Goodwin L."/>
            <person name="Tapia R."/>
            <person name="Pitluck S."/>
            <person name="Liolios K."/>
            <person name="Ivanova N."/>
            <person name="Mavromatis K."/>
            <person name="Mikhailova N."/>
            <person name="Pati A."/>
            <person name="Chen A."/>
            <person name="Palaniappan K."/>
            <person name="Brambilla E."/>
            <person name="Land M."/>
            <person name="Hauser L."/>
            <person name="Chang Y.J."/>
            <person name="Jeffries C.D."/>
            <person name="Brettin T."/>
            <person name="Detter J.C."/>
            <person name="Han C."/>
            <person name="Rohde M."/>
            <person name="Sikorski J."/>
            <person name="Woyke T."/>
            <person name="Bristow J."/>
            <person name="Eisen J.A."/>
            <person name="Markowitz V."/>
            <person name="Hugenholtz P."/>
            <person name="Kyrpides N.C."/>
            <person name="Klenk H.P."/>
        </authorList>
    </citation>
    <scope>NUCLEOTIDE SEQUENCE [LARGE SCALE GENOMIC DNA]</scope>
    <source>
        <strain evidence="2">DSM 17230 / JCM 13409 / AQ1.S1</strain>
    </source>
</reference>
<protein>
    <submittedName>
        <fullName evidence="1">Uncharacterized protein</fullName>
    </submittedName>
</protein>